<dbReference type="Proteomes" id="UP001428817">
    <property type="component" value="Unassembled WGS sequence"/>
</dbReference>
<accession>A0ABP9QY75</accession>
<protein>
    <submittedName>
        <fullName evidence="1">Uncharacterized protein</fullName>
    </submittedName>
</protein>
<sequence length="288" mass="30189">MSTVRIPPLFAQLVDDTSLLLPRPTAPAMGQVVARYLEARGSDYGGLTGQLVCPVSRLSELVTELVKAGPKEPVDVSLVVDTGLGAVPKALSLALSRDLLLTPRTVETAAPPDVDPIWLERVSEFVPEDVLPVVEPRRPLNGDAEDTAVWLDAVRRVAEHGCTPKLRCGGPRPSDVPTEDQIAEFLIAADSAPEGFTTSLGLTSVSRREDPETGLVEHGLLNMLVAVARALVNGDVQSALRETNADALAKELGKLSEAAGGAVRGLLARCGRGPEPAPGAELAGLGLL</sequence>
<comment type="caution">
    <text evidence="1">The sequence shown here is derived from an EMBL/GenBank/DDBJ whole genome shotgun (WGS) entry which is preliminary data.</text>
</comment>
<organism evidence="1 2">
    <name type="scientific">Pseudonocardia eucalypti</name>
    <dbReference type="NCBI Taxonomy" id="648755"/>
    <lineage>
        <taxon>Bacteria</taxon>
        <taxon>Bacillati</taxon>
        <taxon>Actinomycetota</taxon>
        <taxon>Actinomycetes</taxon>
        <taxon>Pseudonocardiales</taxon>
        <taxon>Pseudonocardiaceae</taxon>
        <taxon>Pseudonocardia</taxon>
    </lineage>
</organism>
<gene>
    <name evidence="1" type="ORF">GCM10023321_64410</name>
</gene>
<evidence type="ECO:0000313" key="2">
    <source>
        <dbReference type="Proteomes" id="UP001428817"/>
    </source>
</evidence>
<keyword evidence="2" id="KW-1185">Reference proteome</keyword>
<reference evidence="2" key="1">
    <citation type="journal article" date="2019" name="Int. J. Syst. Evol. Microbiol.">
        <title>The Global Catalogue of Microorganisms (GCM) 10K type strain sequencing project: providing services to taxonomists for standard genome sequencing and annotation.</title>
        <authorList>
            <consortium name="The Broad Institute Genomics Platform"/>
            <consortium name="The Broad Institute Genome Sequencing Center for Infectious Disease"/>
            <person name="Wu L."/>
            <person name="Ma J."/>
        </authorList>
    </citation>
    <scope>NUCLEOTIDE SEQUENCE [LARGE SCALE GENOMIC DNA]</scope>
    <source>
        <strain evidence="2">JCM 18303</strain>
    </source>
</reference>
<name>A0ABP9QY75_9PSEU</name>
<proteinExistence type="predicted"/>
<evidence type="ECO:0000313" key="1">
    <source>
        <dbReference type="EMBL" id="GAA5169217.1"/>
    </source>
</evidence>
<dbReference type="EMBL" id="BAABJP010000043">
    <property type="protein sequence ID" value="GAA5169217.1"/>
    <property type="molecule type" value="Genomic_DNA"/>
</dbReference>